<organism evidence="5 6">
    <name type="scientific">Nannocystis radixulma</name>
    <dbReference type="NCBI Taxonomy" id="2995305"/>
    <lineage>
        <taxon>Bacteria</taxon>
        <taxon>Pseudomonadati</taxon>
        <taxon>Myxococcota</taxon>
        <taxon>Polyangia</taxon>
        <taxon>Nannocystales</taxon>
        <taxon>Nannocystaceae</taxon>
        <taxon>Nannocystis</taxon>
    </lineage>
</organism>
<dbReference type="InterPro" id="IPR051821">
    <property type="entry name" value="Asp/Asn_beta-hydroxylase"/>
</dbReference>
<dbReference type="RefSeq" id="WP_271997065.1">
    <property type="nucleotide sequence ID" value="NZ_JAQNDN010000003.1"/>
</dbReference>
<evidence type="ECO:0000256" key="3">
    <source>
        <dbReference type="ARBA" id="ARBA00023002"/>
    </source>
</evidence>
<evidence type="ECO:0000256" key="2">
    <source>
        <dbReference type="ARBA" id="ARBA00022964"/>
    </source>
</evidence>
<protein>
    <submittedName>
        <fullName evidence="5">Aspartyl/asparaginyl beta-hydroxylase domain-containing protein</fullName>
    </submittedName>
</protein>
<sequence length="197" mass="22373">MFVDLARFGFVRALERAWKNIRDEAQGLPERRFLPWLQREMYGEGWSVVPLSWLGRTVPGMHEHCPTTCALLEDIPGLAMATFSRLAPHTHIRPHVGWGNRVHRIHLALTIPRSGAWIRVGHQTRTWTAGRCLGFDDTVEHEAANESDEWRMVLMLDVLRPGLTGAPYEPGRLPHEVAAVAELLVSGEPPNGRRRRN</sequence>
<dbReference type="Proteomes" id="UP001217838">
    <property type="component" value="Unassembled WGS sequence"/>
</dbReference>
<dbReference type="EMBL" id="JAQNDN010000003">
    <property type="protein sequence ID" value="MDC0668189.1"/>
    <property type="molecule type" value="Genomic_DNA"/>
</dbReference>
<dbReference type="SUPFAM" id="SSF51197">
    <property type="entry name" value="Clavaminate synthase-like"/>
    <property type="match status" value="1"/>
</dbReference>
<dbReference type="InterPro" id="IPR027443">
    <property type="entry name" value="IPNS-like_sf"/>
</dbReference>
<dbReference type="PANTHER" id="PTHR46332:SF5">
    <property type="entry name" value="ASPARTATE BETA-HYDROXYLASE DOMAIN CONTAINING 2"/>
    <property type="match status" value="1"/>
</dbReference>
<keyword evidence="2" id="KW-0223">Dioxygenase</keyword>
<dbReference type="PANTHER" id="PTHR46332">
    <property type="entry name" value="ASPARTATE BETA-HYDROXYLASE DOMAIN-CONTAINING PROTEIN 2"/>
    <property type="match status" value="1"/>
</dbReference>
<evidence type="ECO:0000313" key="6">
    <source>
        <dbReference type="Proteomes" id="UP001217838"/>
    </source>
</evidence>
<keyword evidence="6" id="KW-1185">Reference proteome</keyword>
<dbReference type="Pfam" id="PF05118">
    <property type="entry name" value="Asp_Arg_Hydrox"/>
    <property type="match status" value="1"/>
</dbReference>
<gene>
    <name evidence="5" type="ORF">POL58_10590</name>
</gene>
<keyword evidence="3" id="KW-0560">Oxidoreductase</keyword>
<proteinExistence type="inferred from homology"/>
<evidence type="ECO:0000259" key="4">
    <source>
        <dbReference type="Pfam" id="PF05118"/>
    </source>
</evidence>
<dbReference type="Gene3D" id="2.60.120.330">
    <property type="entry name" value="B-lactam Antibiotic, Isopenicillin N Synthase, Chain"/>
    <property type="match status" value="1"/>
</dbReference>
<feature type="domain" description="Aspartyl/asparaginy/proline hydroxylase" evidence="4">
    <location>
        <begin position="15"/>
        <end position="161"/>
    </location>
</feature>
<evidence type="ECO:0000256" key="1">
    <source>
        <dbReference type="ARBA" id="ARBA00007730"/>
    </source>
</evidence>
<dbReference type="InterPro" id="IPR007803">
    <property type="entry name" value="Asp/Arg/Pro-Hydrxlase"/>
</dbReference>
<evidence type="ECO:0000313" key="5">
    <source>
        <dbReference type="EMBL" id="MDC0668189.1"/>
    </source>
</evidence>
<accession>A0ABT5B3R9</accession>
<comment type="similarity">
    <text evidence="1">Belongs to the aspartyl/asparaginyl beta-hydroxylase family.</text>
</comment>
<name>A0ABT5B3R9_9BACT</name>
<comment type="caution">
    <text evidence="5">The sequence shown here is derived from an EMBL/GenBank/DDBJ whole genome shotgun (WGS) entry which is preliminary data.</text>
</comment>
<reference evidence="5 6" key="1">
    <citation type="submission" date="2022-11" db="EMBL/GenBank/DDBJ databases">
        <title>Minimal conservation of predation-associated metabolite biosynthetic gene clusters underscores biosynthetic potential of Myxococcota including descriptions for ten novel species: Archangium lansinium sp. nov., Myxococcus landrumus sp. nov., Nannocystis bai.</title>
        <authorList>
            <person name="Ahearne A."/>
            <person name="Stevens C."/>
            <person name="Dowd S."/>
        </authorList>
    </citation>
    <scope>NUCLEOTIDE SEQUENCE [LARGE SCALE GENOMIC DNA]</scope>
    <source>
        <strain evidence="5 6">NCELM</strain>
    </source>
</reference>